<organism evidence="3 4">
    <name type="scientific">Micromonospora coerulea</name>
    <dbReference type="NCBI Taxonomy" id="47856"/>
    <lineage>
        <taxon>Bacteria</taxon>
        <taxon>Bacillati</taxon>
        <taxon>Actinomycetota</taxon>
        <taxon>Actinomycetes</taxon>
        <taxon>Micromonosporales</taxon>
        <taxon>Micromonosporaceae</taxon>
        <taxon>Micromonospora</taxon>
    </lineage>
</organism>
<keyword evidence="2" id="KW-0812">Transmembrane</keyword>
<reference evidence="4" key="1">
    <citation type="journal article" date="2019" name="Int. J. Syst. Evol. Microbiol.">
        <title>The Global Catalogue of Microorganisms (GCM) 10K type strain sequencing project: providing services to taxonomists for standard genome sequencing and annotation.</title>
        <authorList>
            <consortium name="The Broad Institute Genomics Platform"/>
            <consortium name="The Broad Institute Genome Sequencing Center for Infectious Disease"/>
            <person name="Wu L."/>
            <person name="Ma J."/>
        </authorList>
    </citation>
    <scope>NUCLEOTIDE SEQUENCE [LARGE SCALE GENOMIC DNA]</scope>
    <source>
        <strain evidence="4">JCM 3175</strain>
    </source>
</reference>
<evidence type="ECO:0000313" key="4">
    <source>
        <dbReference type="Proteomes" id="UP001500307"/>
    </source>
</evidence>
<evidence type="ECO:0000256" key="2">
    <source>
        <dbReference type="SAM" id="Phobius"/>
    </source>
</evidence>
<gene>
    <name evidence="3" type="ORF">GCM10023176_27920</name>
</gene>
<evidence type="ECO:0000313" key="3">
    <source>
        <dbReference type="EMBL" id="GAA4570069.1"/>
    </source>
</evidence>
<keyword evidence="2" id="KW-0472">Membrane</keyword>
<sequence length="439" mass="45224">MAATDDTATGWRARWARRENERRRTAYEAAVETWRRRDDELRRICARAEDPQEPLETPAGLPVTLDPDEVVATVQPVAELVEVAARHTAGLPAPELTVVPVEDRGGSSRLPKGVTVVDAGMAVVTDRRLILVGGRGTREWPYPRLTGVAHDPDEPFTLLHMDDRGRIGGVRVPAGAAADFRLRLTMAYADAAGGRDALLDRLDEAVVTHWRTRPATPGPATPADAPAAARLARPALVAAVAVLVALAAVAGTVRWSAADRPVVGMGLDGGPGAAPTGPVEPTASTAIGAPAGSVAPPTGTGPTDAAASGRPQPGTAPAAPAAAATTGTSSPPRGGPPTTSSVRPTPDRTGARPSPTSGSPSPTPTGRCGAPENPYGYNYCGGSYVDDPAADVCSYFDCVATFWDGNGYVVQCNDGLVSMTGVPRGPCADHGGTRRPLYG</sequence>
<evidence type="ECO:0000256" key="1">
    <source>
        <dbReference type="SAM" id="MobiDB-lite"/>
    </source>
</evidence>
<comment type="caution">
    <text evidence="3">The sequence shown here is derived from an EMBL/GenBank/DDBJ whole genome shotgun (WGS) entry which is preliminary data.</text>
</comment>
<dbReference type="RefSeq" id="WP_346119640.1">
    <property type="nucleotide sequence ID" value="NZ_BAABGU010000013.1"/>
</dbReference>
<keyword evidence="4" id="KW-1185">Reference proteome</keyword>
<name>A0ABP8SIT1_9ACTN</name>
<dbReference type="Proteomes" id="UP001500307">
    <property type="component" value="Unassembled WGS sequence"/>
</dbReference>
<accession>A0ABP8SIT1</accession>
<proteinExistence type="predicted"/>
<protein>
    <submittedName>
        <fullName evidence="3">Uncharacterized protein</fullName>
    </submittedName>
</protein>
<feature type="transmembrane region" description="Helical" evidence="2">
    <location>
        <begin position="235"/>
        <end position="255"/>
    </location>
</feature>
<keyword evidence="2" id="KW-1133">Transmembrane helix</keyword>
<dbReference type="EMBL" id="BAABGU010000013">
    <property type="protein sequence ID" value="GAA4570069.1"/>
    <property type="molecule type" value="Genomic_DNA"/>
</dbReference>
<feature type="compositionally biased region" description="Low complexity" evidence="1">
    <location>
        <begin position="353"/>
        <end position="366"/>
    </location>
</feature>
<feature type="region of interest" description="Disordered" evidence="1">
    <location>
        <begin position="273"/>
        <end position="369"/>
    </location>
</feature>
<feature type="compositionally biased region" description="Low complexity" evidence="1">
    <location>
        <begin position="313"/>
        <end position="341"/>
    </location>
</feature>